<evidence type="ECO:0000313" key="2">
    <source>
        <dbReference type="EnsemblMetazoa" id="CapteP224565"/>
    </source>
</evidence>
<dbReference type="OrthoDB" id="382863at2759"/>
<proteinExistence type="predicted"/>
<reference evidence="3" key="1">
    <citation type="submission" date="2012-12" db="EMBL/GenBank/DDBJ databases">
        <authorList>
            <person name="Hellsten U."/>
            <person name="Grimwood J."/>
            <person name="Chapman J.A."/>
            <person name="Shapiro H."/>
            <person name="Aerts A."/>
            <person name="Otillar R.P."/>
            <person name="Terry A.Y."/>
            <person name="Boore J.L."/>
            <person name="Simakov O."/>
            <person name="Marletaz F."/>
            <person name="Cho S.-J."/>
            <person name="Edsinger-Gonzales E."/>
            <person name="Havlak P."/>
            <person name="Kuo D.-H."/>
            <person name="Larsson T."/>
            <person name="Lv J."/>
            <person name="Arendt D."/>
            <person name="Savage R."/>
            <person name="Osoegawa K."/>
            <person name="de Jong P."/>
            <person name="Lindberg D.R."/>
            <person name="Seaver E.C."/>
            <person name="Weisblat D.A."/>
            <person name="Putnam N.H."/>
            <person name="Grigoriev I.V."/>
            <person name="Rokhsar D.S."/>
        </authorList>
    </citation>
    <scope>NUCLEOTIDE SEQUENCE</scope>
    <source>
        <strain evidence="3">I ESC-2004</strain>
    </source>
</reference>
<evidence type="ECO:0000313" key="1">
    <source>
        <dbReference type="EMBL" id="ELU15411.1"/>
    </source>
</evidence>
<reference evidence="1 3" key="2">
    <citation type="journal article" date="2013" name="Nature">
        <title>Insights into bilaterian evolution from three spiralian genomes.</title>
        <authorList>
            <person name="Simakov O."/>
            <person name="Marletaz F."/>
            <person name="Cho S.J."/>
            <person name="Edsinger-Gonzales E."/>
            <person name="Havlak P."/>
            <person name="Hellsten U."/>
            <person name="Kuo D.H."/>
            <person name="Larsson T."/>
            <person name="Lv J."/>
            <person name="Arendt D."/>
            <person name="Savage R."/>
            <person name="Osoegawa K."/>
            <person name="de Jong P."/>
            <person name="Grimwood J."/>
            <person name="Chapman J.A."/>
            <person name="Shapiro H."/>
            <person name="Aerts A."/>
            <person name="Otillar R.P."/>
            <person name="Terry A.Y."/>
            <person name="Boore J.L."/>
            <person name="Grigoriev I.V."/>
            <person name="Lindberg D.R."/>
            <person name="Seaver E.C."/>
            <person name="Weisblat D.A."/>
            <person name="Putnam N.H."/>
            <person name="Rokhsar D.S."/>
        </authorList>
    </citation>
    <scope>NUCLEOTIDE SEQUENCE</scope>
    <source>
        <strain evidence="1 3">I ESC-2004</strain>
    </source>
</reference>
<protein>
    <submittedName>
        <fullName evidence="1 2">Uncharacterized protein</fullName>
    </submittedName>
</protein>
<dbReference type="Proteomes" id="UP000014760">
    <property type="component" value="Unassembled WGS sequence"/>
</dbReference>
<sequence length="340" mass="38613">MATSIAPDVRGTELKRDIYETFQTSTGKGHHWRPGYYFPHSNFQRTADCPLPPELVKPSEIDNAQHYKTSTGTAHDFKTTGGPYGNQSQEYKRAPALYKVDYVNDHHDKLQAGGWKKPLTMGNQTSETHDRFRAEPDVLAERPRDFAVNPQGFVLSNHHTNGPSKKVLPTTENDKMKGREFYVKNKGILDLNDPYLTSTASAHRRFKPKELNGYPKKDIATYWGCEEYPKSWGHGLKHNPVPKSLILKEQPPMRDEMVFKFPTKVRRIPPITNHVPHAGLQTEYGNHFKKPGDVRCKEGEYTPVDTPFVLPEAGSKSTFAAPKMYKTEYTNIGSNRPITC</sequence>
<reference evidence="2" key="3">
    <citation type="submission" date="2015-06" db="UniProtKB">
        <authorList>
            <consortium name="EnsemblMetazoa"/>
        </authorList>
    </citation>
    <scope>IDENTIFICATION</scope>
</reference>
<organism evidence="1">
    <name type="scientific">Capitella teleta</name>
    <name type="common">Polychaete worm</name>
    <dbReference type="NCBI Taxonomy" id="283909"/>
    <lineage>
        <taxon>Eukaryota</taxon>
        <taxon>Metazoa</taxon>
        <taxon>Spiralia</taxon>
        <taxon>Lophotrochozoa</taxon>
        <taxon>Annelida</taxon>
        <taxon>Polychaeta</taxon>
        <taxon>Sedentaria</taxon>
        <taxon>Scolecida</taxon>
        <taxon>Capitellidae</taxon>
        <taxon>Capitella</taxon>
    </lineage>
</organism>
<dbReference type="PANTHER" id="PTHR37404">
    <property type="entry name" value="HCG1796489"/>
    <property type="match status" value="1"/>
</dbReference>
<dbReference type="EMBL" id="KB293808">
    <property type="protein sequence ID" value="ELU15411.1"/>
    <property type="molecule type" value="Genomic_DNA"/>
</dbReference>
<name>R7VGG9_CAPTE</name>
<dbReference type="EMBL" id="AMQN01000639">
    <property type="status" value="NOT_ANNOTATED_CDS"/>
    <property type="molecule type" value="Genomic_DNA"/>
</dbReference>
<evidence type="ECO:0000313" key="3">
    <source>
        <dbReference type="Proteomes" id="UP000014760"/>
    </source>
</evidence>
<gene>
    <name evidence="1" type="ORF">CAPTEDRAFT_224565</name>
</gene>
<dbReference type="OMA" id="KAPGHWK"/>
<dbReference type="EnsemblMetazoa" id="CapteT224565">
    <property type="protein sequence ID" value="CapteP224565"/>
    <property type="gene ID" value="CapteG224565"/>
</dbReference>
<dbReference type="HOGENOM" id="CLU_080873_0_0_1"/>
<dbReference type="InterPro" id="IPR053347">
    <property type="entry name" value="Axonemal_MT_stabilizer"/>
</dbReference>
<dbReference type="AlphaFoldDB" id="R7VGG9"/>
<keyword evidence="3" id="KW-1185">Reference proteome</keyword>
<accession>R7VGG9</accession>
<dbReference type="PANTHER" id="PTHR37404:SF1">
    <property type="entry name" value="HCG1796489"/>
    <property type="match status" value="1"/>
</dbReference>